<keyword evidence="1" id="KW-1133">Transmembrane helix</keyword>
<evidence type="ECO:0000313" key="3">
    <source>
        <dbReference type="EMBL" id="THH30147.1"/>
    </source>
</evidence>
<reference evidence="3 4" key="1">
    <citation type="submission" date="2019-02" db="EMBL/GenBank/DDBJ databases">
        <title>Genome sequencing of the rare red list fungi Antrodiella citrinella (Flaviporus citrinellus).</title>
        <authorList>
            <person name="Buettner E."/>
            <person name="Kellner H."/>
        </authorList>
    </citation>
    <scope>NUCLEOTIDE SEQUENCE [LARGE SCALE GENOMIC DNA]</scope>
    <source>
        <strain evidence="3 4">DSM 108506</strain>
    </source>
</reference>
<evidence type="ECO:0000256" key="2">
    <source>
        <dbReference type="SAM" id="SignalP"/>
    </source>
</evidence>
<organism evidence="3 4">
    <name type="scientific">Antrodiella citrinella</name>
    <dbReference type="NCBI Taxonomy" id="2447956"/>
    <lineage>
        <taxon>Eukaryota</taxon>
        <taxon>Fungi</taxon>
        <taxon>Dikarya</taxon>
        <taxon>Basidiomycota</taxon>
        <taxon>Agaricomycotina</taxon>
        <taxon>Agaricomycetes</taxon>
        <taxon>Polyporales</taxon>
        <taxon>Steccherinaceae</taxon>
        <taxon>Antrodiella</taxon>
    </lineage>
</organism>
<keyword evidence="2" id="KW-0732">Signal</keyword>
<keyword evidence="1" id="KW-0472">Membrane</keyword>
<evidence type="ECO:0000256" key="1">
    <source>
        <dbReference type="SAM" id="Phobius"/>
    </source>
</evidence>
<keyword evidence="1" id="KW-0812">Transmembrane</keyword>
<proteinExistence type="predicted"/>
<feature type="transmembrane region" description="Helical" evidence="1">
    <location>
        <begin position="78"/>
        <end position="99"/>
    </location>
</feature>
<feature type="chain" id="PRO_5020413785" evidence="2">
    <location>
        <begin position="23"/>
        <end position="100"/>
    </location>
</feature>
<keyword evidence="4" id="KW-1185">Reference proteome</keyword>
<comment type="caution">
    <text evidence="3">The sequence shown here is derived from an EMBL/GenBank/DDBJ whole genome shotgun (WGS) entry which is preliminary data.</text>
</comment>
<protein>
    <submittedName>
        <fullName evidence="3">Uncharacterized protein</fullName>
    </submittedName>
</protein>
<sequence>MYARNVLATLSIAMVAAPSALAAPQSVPPHLELGCTEARGLFVRDYDASTHALTGPFAPVEARAAVDNLLKRQQDEKMLAHTVLPAIAFSLVTLVGAVLF</sequence>
<evidence type="ECO:0000313" key="4">
    <source>
        <dbReference type="Proteomes" id="UP000308730"/>
    </source>
</evidence>
<accession>A0A4S4MX27</accession>
<dbReference type="EMBL" id="SGPM01000092">
    <property type="protein sequence ID" value="THH30147.1"/>
    <property type="molecule type" value="Genomic_DNA"/>
</dbReference>
<feature type="signal peptide" evidence="2">
    <location>
        <begin position="1"/>
        <end position="22"/>
    </location>
</feature>
<gene>
    <name evidence="3" type="ORF">EUX98_g4030</name>
</gene>
<name>A0A4S4MX27_9APHY</name>
<dbReference type="AlphaFoldDB" id="A0A4S4MX27"/>
<dbReference type="Proteomes" id="UP000308730">
    <property type="component" value="Unassembled WGS sequence"/>
</dbReference>